<dbReference type="InterPro" id="IPR037401">
    <property type="entry name" value="SnoaL-like"/>
</dbReference>
<proteinExistence type="predicted"/>
<dbReference type="RefSeq" id="WP_111397620.1">
    <property type="nucleotide sequence ID" value="NZ_QKYU01000007.1"/>
</dbReference>
<organism evidence="2 3">
    <name type="scientific">Humitalea rosea</name>
    <dbReference type="NCBI Taxonomy" id="990373"/>
    <lineage>
        <taxon>Bacteria</taxon>
        <taxon>Pseudomonadati</taxon>
        <taxon>Pseudomonadota</taxon>
        <taxon>Alphaproteobacteria</taxon>
        <taxon>Acetobacterales</taxon>
        <taxon>Roseomonadaceae</taxon>
        <taxon>Humitalea</taxon>
    </lineage>
</organism>
<keyword evidence="3" id="KW-1185">Reference proteome</keyword>
<sequence>MTPTLPPAIARYVAAKNRQDIDAMLACFAPDGRVHDEGREHVGPAAIRAWLEQTTRDYRPTVVPEGFADGVMTGLVSGDFPGSPVRLSYRFTLSDAGIARLEIG</sequence>
<gene>
    <name evidence="2" type="ORF">C8P66_10754</name>
</gene>
<evidence type="ECO:0000259" key="1">
    <source>
        <dbReference type="Pfam" id="PF12680"/>
    </source>
</evidence>
<dbReference type="InterPro" id="IPR032710">
    <property type="entry name" value="NTF2-like_dom_sf"/>
</dbReference>
<evidence type="ECO:0000313" key="2">
    <source>
        <dbReference type="EMBL" id="PZW47016.1"/>
    </source>
</evidence>
<dbReference type="AlphaFoldDB" id="A0A2W7J6V1"/>
<dbReference type="Proteomes" id="UP000249688">
    <property type="component" value="Unassembled WGS sequence"/>
</dbReference>
<comment type="caution">
    <text evidence="2">The sequence shown here is derived from an EMBL/GenBank/DDBJ whole genome shotgun (WGS) entry which is preliminary data.</text>
</comment>
<name>A0A2W7J6V1_9PROT</name>
<reference evidence="2 3" key="1">
    <citation type="submission" date="2018-06" db="EMBL/GenBank/DDBJ databases">
        <title>Genomic Encyclopedia of Archaeal and Bacterial Type Strains, Phase II (KMG-II): from individual species to whole genera.</title>
        <authorList>
            <person name="Goeker M."/>
        </authorList>
    </citation>
    <scope>NUCLEOTIDE SEQUENCE [LARGE SCALE GENOMIC DNA]</scope>
    <source>
        <strain evidence="2 3">DSM 24525</strain>
    </source>
</reference>
<dbReference type="Gene3D" id="3.10.450.50">
    <property type="match status" value="1"/>
</dbReference>
<dbReference type="OrthoDB" id="8684708at2"/>
<protein>
    <submittedName>
        <fullName evidence="2">SnoaL-like protein</fullName>
    </submittedName>
</protein>
<dbReference type="Pfam" id="PF12680">
    <property type="entry name" value="SnoaL_2"/>
    <property type="match status" value="1"/>
</dbReference>
<feature type="domain" description="SnoaL-like" evidence="1">
    <location>
        <begin position="10"/>
        <end position="62"/>
    </location>
</feature>
<accession>A0A2W7J6V1</accession>
<dbReference type="EMBL" id="QKYU01000007">
    <property type="protein sequence ID" value="PZW47016.1"/>
    <property type="molecule type" value="Genomic_DNA"/>
</dbReference>
<dbReference type="SUPFAM" id="SSF54427">
    <property type="entry name" value="NTF2-like"/>
    <property type="match status" value="1"/>
</dbReference>
<evidence type="ECO:0000313" key="3">
    <source>
        <dbReference type="Proteomes" id="UP000249688"/>
    </source>
</evidence>